<dbReference type="AlphaFoldDB" id="A0A9W4H3J5"/>
<sequence>MQSHAAEGRCRPLPRDYIILAPKTYSYLGWQSGDTPFVKKSARTTPEFVDRPGLEPAKTSAA</sequence>
<reference evidence="2" key="1">
    <citation type="submission" date="2021-06" db="EMBL/GenBank/DDBJ databases">
        <authorList>
            <person name="Arsene-Ploetze F."/>
        </authorList>
    </citation>
    <scope>NUCLEOTIDE SEQUENCE</scope>
    <source>
        <strain evidence="2">SBRY1</strain>
    </source>
</reference>
<evidence type="ECO:0000313" key="3">
    <source>
        <dbReference type="Proteomes" id="UP001153328"/>
    </source>
</evidence>
<proteinExistence type="predicted"/>
<feature type="region of interest" description="Disordered" evidence="1">
    <location>
        <begin position="43"/>
        <end position="62"/>
    </location>
</feature>
<evidence type="ECO:0000313" key="2">
    <source>
        <dbReference type="EMBL" id="CAG7648424.1"/>
    </source>
</evidence>
<gene>
    <name evidence="2" type="ORF">SBRY_40927</name>
</gene>
<dbReference type="EMBL" id="CAJVAX010000018">
    <property type="protein sequence ID" value="CAG7648424.1"/>
    <property type="molecule type" value="Genomic_DNA"/>
</dbReference>
<keyword evidence="3" id="KW-1185">Reference proteome</keyword>
<organism evidence="2 3">
    <name type="scientific">Actinacidiphila bryophytorum</name>
    <dbReference type="NCBI Taxonomy" id="1436133"/>
    <lineage>
        <taxon>Bacteria</taxon>
        <taxon>Bacillati</taxon>
        <taxon>Actinomycetota</taxon>
        <taxon>Actinomycetes</taxon>
        <taxon>Kitasatosporales</taxon>
        <taxon>Streptomycetaceae</taxon>
        <taxon>Actinacidiphila</taxon>
    </lineage>
</organism>
<name>A0A9W4H3J5_9ACTN</name>
<dbReference type="Proteomes" id="UP001153328">
    <property type="component" value="Unassembled WGS sequence"/>
</dbReference>
<protein>
    <submittedName>
        <fullName evidence="2">Uncharacterized protein</fullName>
    </submittedName>
</protein>
<evidence type="ECO:0000256" key="1">
    <source>
        <dbReference type="SAM" id="MobiDB-lite"/>
    </source>
</evidence>
<accession>A0A9W4H3J5</accession>
<comment type="caution">
    <text evidence="2">The sequence shown here is derived from an EMBL/GenBank/DDBJ whole genome shotgun (WGS) entry which is preliminary data.</text>
</comment>